<dbReference type="InterPro" id="IPR036388">
    <property type="entry name" value="WH-like_DNA-bd_sf"/>
</dbReference>
<dbReference type="SUPFAM" id="SSF52172">
    <property type="entry name" value="CheY-like"/>
    <property type="match status" value="1"/>
</dbReference>
<dbReference type="Gene3D" id="3.30.450.40">
    <property type="match status" value="1"/>
</dbReference>
<evidence type="ECO:0000256" key="4">
    <source>
        <dbReference type="ARBA" id="ARBA00023163"/>
    </source>
</evidence>
<keyword evidence="3" id="KW-0805">Transcription regulation</keyword>
<evidence type="ECO:0000256" key="2">
    <source>
        <dbReference type="ARBA" id="ARBA00022777"/>
    </source>
</evidence>
<comment type="caution">
    <text evidence="7">The sequence shown here is derived from an EMBL/GenBank/DDBJ whole genome shotgun (WGS) entry which is preliminary data.</text>
</comment>
<dbReference type="InterPro" id="IPR005561">
    <property type="entry name" value="ANTAR"/>
</dbReference>
<organism evidence="7 8">
    <name type="scientific">Streptomyces cylindrosporus</name>
    <dbReference type="NCBI Taxonomy" id="2927583"/>
    <lineage>
        <taxon>Bacteria</taxon>
        <taxon>Bacillati</taxon>
        <taxon>Actinomycetota</taxon>
        <taxon>Actinomycetes</taxon>
        <taxon>Kitasatosporales</taxon>
        <taxon>Streptomycetaceae</taxon>
        <taxon>Streptomyces</taxon>
    </lineage>
</organism>
<protein>
    <submittedName>
        <fullName evidence="7">GAF and ANTAR domain-containing protein</fullName>
    </submittedName>
</protein>
<dbReference type="SMART" id="SM00065">
    <property type="entry name" value="GAF"/>
    <property type="match status" value="1"/>
</dbReference>
<feature type="region of interest" description="Disordered" evidence="5">
    <location>
        <begin position="70"/>
        <end position="94"/>
    </location>
</feature>
<gene>
    <name evidence="7" type="ORF">MQP27_10525</name>
</gene>
<evidence type="ECO:0000313" key="8">
    <source>
        <dbReference type="Proteomes" id="UP001165269"/>
    </source>
</evidence>
<dbReference type="InterPro" id="IPR011006">
    <property type="entry name" value="CheY-like_superfamily"/>
</dbReference>
<keyword evidence="2" id="KW-0418">Kinase</keyword>
<dbReference type="EMBL" id="JALDAY010000003">
    <property type="protein sequence ID" value="MCI3271545.1"/>
    <property type="molecule type" value="Genomic_DNA"/>
</dbReference>
<keyword evidence="4" id="KW-0804">Transcription</keyword>
<dbReference type="PIRSF" id="PIRSF036625">
    <property type="entry name" value="GAF_ANTAR"/>
    <property type="match status" value="1"/>
</dbReference>
<name>A0ABS9Y2X9_9ACTN</name>
<dbReference type="SUPFAM" id="SSF55781">
    <property type="entry name" value="GAF domain-like"/>
    <property type="match status" value="1"/>
</dbReference>
<evidence type="ECO:0000256" key="1">
    <source>
        <dbReference type="ARBA" id="ARBA00022679"/>
    </source>
</evidence>
<reference evidence="7" key="1">
    <citation type="submission" date="2022-03" db="EMBL/GenBank/DDBJ databases">
        <title>Streptomyces 7R015 and 7R016 isolated from Barleria lupulina in Thailand.</title>
        <authorList>
            <person name="Kanchanasin P."/>
            <person name="Phongsopitanun W."/>
            <person name="Tanasupawat S."/>
        </authorList>
    </citation>
    <scope>NUCLEOTIDE SEQUENCE</scope>
    <source>
        <strain evidence="7">7R015</strain>
    </source>
</reference>
<dbReference type="PROSITE" id="PS50921">
    <property type="entry name" value="ANTAR"/>
    <property type="match status" value="1"/>
</dbReference>
<sequence length="245" mass="26018">MPTTEREAGIAEAVSDLARHAVDFDAPQLLQDLTTHTLALLPPQCAGVTLLDDDGRVAYTIASDELSRQLESHQAELGEGPGPDSVGREEPLGPVALRATGPDSLRWPRFGPRARALGVISVAAVPLRVSDHALGALDLFSTRPPLPSALDLSVARSLATVAASSLLLERRLKGQQVVVGQLRQALESRVVIEQAKGILAERLQISVDEAFRRLRAHARSQGRRLTVLAAEIAEGAGPGELDPSP</sequence>
<keyword evidence="8" id="KW-1185">Reference proteome</keyword>
<dbReference type="InterPro" id="IPR029016">
    <property type="entry name" value="GAF-like_dom_sf"/>
</dbReference>
<dbReference type="Proteomes" id="UP001165269">
    <property type="component" value="Unassembled WGS sequence"/>
</dbReference>
<accession>A0ABS9Y2X9</accession>
<dbReference type="RefSeq" id="WP_242764217.1">
    <property type="nucleotide sequence ID" value="NZ_JALDAY010000003.1"/>
</dbReference>
<evidence type="ECO:0000256" key="5">
    <source>
        <dbReference type="SAM" id="MobiDB-lite"/>
    </source>
</evidence>
<dbReference type="Gene3D" id="1.10.10.10">
    <property type="entry name" value="Winged helix-like DNA-binding domain superfamily/Winged helix DNA-binding domain"/>
    <property type="match status" value="1"/>
</dbReference>
<evidence type="ECO:0000313" key="7">
    <source>
        <dbReference type="EMBL" id="MCI3271545.1"/>
    </source>
</evidence>
<dbReference type="SMART" id="SM01012">
    <property type="entry name" value="ANTAR"/>
    <property type="match status" value="1"/>
</dbReference>
<proteinExistence type="predicted"/>
<dbReference type="Pfam" id="PF13185">
    <property type="entry name" value="GAF_2"/>
    <property type="match status" value="1"/>
</dbReference>
<evidence type="ECO:0000259" key="6">
    <source>
        <dbReference type="PROSITE" id="PS50921"/>
    </source>
</evidence>
<keyword evidence="1" id="KW-0808">Transferase</keyword>
<feature type="domain" description="ANTAR" evidence="6">
    <location>
        <begin position="172"/>
        <end position="233"/>
    </location>
</feature>
<evidence type="ECO:0000256" key="3">
    <source>
        <dbReference type="ARBA" id="ARBA00023015"/>
    </source>
</evidence>
<dbReference type="InterPro" id="IPR012074">
    <property type="entry name" value="GAF_ANTAR"/>
</dbReference>
<dbReference type="InterPro" id="IPR003018">
    <property type="entry name" value="GAF"/>
</dbReference>
<dbReference type="Pfam" id="PF03861">
    <property type="entry name" value="ANTAR"/>
    <property type="match status" value="1"/>
</dbReference>